<comment type="caution">
    <text evidence="3">Lacks conserved residue(s) required for the propagation of feature annotation.</text>
</comment>
<evidence type="ECO:0000256" key="2">
    <source>
        <dbReference type="ARBA" id="ARBA00023079"/>
    </source>
</evidence>
<comment type="similarity">
    <text evidence="3">Belongs to the kynurenine formamidase family.</text>
</comment>
<dbReference type="GO" id="GO:0019441">
    <property type="term" value="P:L-tryptophan catabolic process to kynurenine"/>
    <property type="evidence" value="ECO:0007669"/>
    <property type="project" value="UniProtKB-UniRule"/>
</dbReference>
<protein>
    <recommendedName>
        <fullName evidence="3">Kynurenine formamidase</fullName>
        <shortName evidence="3">KFA</shortName>
        <shortName evidence="3">KFase</shortName>
        <ecNumber evidence="3">3.5.1.9</ecNumber>
    </recommendedName>
    <alternativeName>
        <fullName evidence="3">Arylformamidase</fullName>
    </alternativeName>
    <alternativeName>
        <fullName evidence="3">N-formylkynurenine formamidase</fullName>
        <shortName evidence="3">FKF</shortName>
    </alternativeName>
</protein>
<proteinExistence type="inferred from homology"/>
<evidence type="ECO:0000256" key="4">
    <source>
        <dbReference type="SAM" id="MobiDB-lite"/>
    </source>
</evidence>
<dbReference type="STRING" id="331657.A0A4U0XIT7"/>
<dbReference type="HAMAP" id="MF_03014">
    <property type="entry name" value="KFase"/>
    <property type="match status" value="1"/>
</dbReference>
<dbReference type="EC" id="3.5.1.9" evidence="3"/>
<dbReference type="InterPro" id="IPR027519">
    <property type="entry name" value="KFase_ver/fungi-typ"/>
</dbReference>
<keyword evidence="1 3" id="KW-0378">Hydrolase</keyword>
<feature type="active site" evidence="3">
    <location>
        <position position="330"/>
    </location>
</feature>
<evidence type="ECO:0000256" key="3">
    <source>
        <dbReference type="HAMAP-Rule" id="MF_03014"/>
    </source>
</evidence>
<comment type="catalytic activity">
    <reaction evidence="3">
        <text>N-formyl-L-kynurenine + H2O = L-kynurenine + formate + H(+)</text>
        <dbReference type="Rhea" id="RHEA:13009"/>
        <dbReference type="ChEBI" id="CHEBI:15377"/>
        <dbReference type="ChEBI" id="CHEBI:15378"/>
        <dbReference type="ChEBI" id="CHEBI:15740"/>
        <dbReference type="ChEBI" id="CHEBI:57959"/>
        <dbReference type="ChEBI" id="CHEBI:58629"/>
        <dbReference type="EC" id="3.5.1.9"/>
    </reaction>
</comment>
<dbReference type="GO" id="GO:0034354">
    <property type="term" value="P:'de novo' NAD+ biosynthetic process from L-tryptophan"/>
    <property type="evidence" value="ECO:0007669"/>
    <property type="project" value="UniProtKB-UniRule"/>
</dbReference>
<dbReference type="GO" id="GO:0004061">
    <property type="term" value="F:arylformamidase activity"/>
    <property type="evidence" value="ECO:0007669"/>
    <property type="project" value="UniProtKB-UniRule"/>
</dbReference>
<keyword evidence="6" id="KW-1185">Reference proteome</keyword>
<dbReference type="AlphaFoldDB" id="A0A4U0XIT7"/>
<comment type="pathway">
    <text evidence="3">Amino-acid degradation; L-tryptophan degradation via kynurenine pathway; L-kynurenine from L-tryptophan: step 2/2.</text>
</comment>
<dbReference type="EMBL" id="NAJN01000295">
    <property type="protein sequence ID" value="TKA75398.1"/>
    <property type="molecule type" value="Genomic_DNA"/>
</dbReference>
<evidence type="ECO:0000256" key="1">
    <source>
        <dbReference type="ARBA" id="ARBA00022801"/>
    </source>
</evidence>
<evidence type="ECO:0000313" key="5">
    <source>
        <dbReference type="EMBL" id="TKA75398.1"/>
    </source>
</evidence>
<dbReference type="Gene3D" id="3.40.50.1820">
    <property type="entry name" value="alpha/beta hydrolase"/>
    <property type="match status" value="1"/>
</dbReference>
<dbReference type="OrthoDB" id="420264at2759"/>
<feature type="active site" evidence="3">
    <location>
        <position position="370"/>
    </location>
</feature>
<keyword evidence="2 3" id="KW-0823">Tryptophan catabolism</keyword>
<dbReference type="InterPro" id="IPR029058">
    <property type="entry name" value="AB_hydrolase_fold"/>
</dbReference>
<feature type="compositionally biased region" description="Polar residues" evidence="4">
    <location>
        <begin position="142"/>
        <end position="155"/>
    </location>
</feature>
<comment type="caution">
    <text evidence="5">The sequence shown here is derived from an EMBL/GenBank/DDBJ whole genome shotgun (WGS) entry which is preliminary data.</text>
</comment>
<accession>A0A4U0XIT7</accession>
<gene>
    <name evidence="5" type="ORF">B0A49_04695</name>
</gene>
<comment type="subunit">
    <text evidence="3">Homodimer.</text>
</comment>
<feature type="active site" description="Nucleophile" evidence="3">
    <location>
        <position position="190"/>
    </location>
</feature>
<organism evidence="5 6">
    <name type="scientific">Cryomyces minteri</name>
    <dbReference type="NCBI Taxonomy" id="331657"/>
    <lineage>
        <taxon>Eukaryota</taxon>
        <taxon>Fungi</taxon>
        <taxon>Dikarya</taxon>
        <taxon>Ascomycota</taxon>
        <taxon>Pezizomycotina</taxon>
        <taxon>Dothideomycetes</taxon>
        <taxon>Dothideomycetes incertae sedis</taxon>
        <taxon>Cryomyces</taxon>
    </lineage>
</organism>
<dbReference type="Proteomes" id="UP000308768">
    <property type="component" value="Unassembled WGS sequence"/>
</dbReference>
<dbReference type="UniPathway" id="UPA00333">
    <property type="reaction ID" value="UER00454"/>
</dbReference>
<reference evidence="5 6" key="1">
    <citation type="submission" date="2017-03" db="EMBL/GenBank/DDBJ databases">
        <title>Genomes of endolithic fungi from Antarctica.</title>
        <authorList>
            <person name="Coleine C."/>
            <person name="Masonjones S."/>
            <person name="Stajich J.E."/>
        </authorList>
    </citation>
    <scope>NUCLEOTIDE SEQUENCE [LARGE SCALE GENOMIC DNA]</scope>
    <source>
        <strain evidence="5 6">CCFEE 5187</strain>
    </source>
</reference>
<dbReference type="SUPFAM" id="SSF53474">
    <property type="entry name" value="alpha/beta-Hydrolases"/>
    <property type="match status" value="1"/>
</dbReference>
<feature type="region of interest" description="Disordered" evidence="4">
    <location>
        <begin position="140"/>
        <end position="159"/>
    </location>
</feature>
<name>A0A4U0XIT7_9PEZI</name>
<comment type="function">
    <text evidence="3">Catalyzes the hydrolysis of N-formyl-L-kynurenine to L-kynurenine, the second step in the kynurenine pathway of tryptophan degradation. Kynurenine may be further oxidized to nicotinic acid, NAD(H) and NADP(H). Required for elimination of toxic metabolites.</text>
</comment>
<evidence type="ECO:0000313" key="6">
    <source>
        <dbReference type="Proteomes" id="UP000308768"/>
    </source>
</evidence>
<sequence>MTGDFASVTTEFQMSAMSDDYPRFINGEAYSEDSSLNTLDICLLRPSSEDTVDHVGYAIFVTISVSSFKEETCNQSISNLCFAQDYSTVRLRRFIHGGAYRDPLISKASFLPTQSLLLSSKAPFTSHIAGLASPNYRLSPYPSHSTHPSAPSDTARNAKHPDHISDVLRGIAHLQRRFRFGERYILVGHSCGATMALQVAMSRDWGSGLPASSSRSITNTTPSHPTAVPPLGIVGLEGIYSIPLMLHNHASTPAYRDFILNVFGPDIAIPTATSTTASTSIDTDADTHTDVPFPSPSPATFYQDVSPTSAHFTTSWPKGRVVVLAHSKDDELVEWGQVEAMKKVLLAQSWAEDAEEGGREVHVLEIVGSHDGVWRDGKEVVRAVGVALGKIFGGGEGVEVVDRRFCAVGS</sequence>